<evidence type="ECO:0000313" key="2">
    <source>
        <dbReference type="Proteomes" id="UP000045706"/>
    </source>
</evidence>
<reference evidence="2" key="1">
    <citation type="submission" date="2015-05" db="EMBL/GenBank/DDBJ databases">
        <authorList>
            <person name="Fogelqvist Johan"/>
        </authorList>
    </citation>
    <scope>NUCLEOTIDE SEQUENCE [LARGE SCALE GENOMIC DNA]</scope>
</reference>
<sequence>MGGVDPEAEARQSGLLQFVALKMVDKSDLLMHLSLIDFFETLTLREILSVALRGDDELRAALKRLPDRTVEEEAEDLQAFIQSVVG</sequence>
<dbReference type="AlphaFoldDB" id="A0A0G4MCU3"/>
<proteinExistence type="predicted"/>
<dbReference type="EMBL" id="CVQI01024446">
    <property type="protein sequence ID" value="CRK32112.1"/>
    <property type="molecule type" value="Genomic_DNA"/>
</dbReference>
<name>A0A0G4MCU3_VERLO</name>
<gene>
    <name evidence="1" type="ORF">BN1723_003799</name>
</gene>
<organism evidence="1 2">
    <name type="scientific">Verticillium longisporum</name>
    <name type="common">Verticillium dahliae var. longisporum</name>
    <dbReference type="NCBI Taxonomy" id="100787"/>
    <lineage>
        <taxon>Eukaryota</taxon>
        <taxon>Fungi</taxon>
        <taxon>Dikarya</taxon>
        <taxon>Ascomycota</taxon>
        <taxon>Pezizomycotina</taxon>
        <taxon>Sordariomycetes</taxon>
        <taxon>Hypocreomycetidae</taxon>
        <taxon>Glomerellales</taxon>
        <taxon>Plectosphaerellaceae</taxon>
        <taxon>Verticillium</taxon>
    </lineage>
</organism>
<protein>
    <submittedName>
        <fullName evidence="1">Uncharacterized protein</fullName>
    </submittedName>
</protein>
<accession>A0A0G4MCU3</accession>
<dbReference type="Proteomes" id="UP000045706">
    <property type="component" value="Unassembled WGS sequence"/>
</dbReference>
<evidence type="ECO:0000313" key="1">
    <source>
        <dbReference type="EMBL" id="CRK32112.1"/>
    </source>
</evidence>